<keyword evidence="1" id="KW-0472">Membrane</keyword>
<dbReference type="AlphaFoldDB" id="A0A1H8DYA3"/>
<organism evidence="2 3">
    <name type="scientific">Nonomuraea pusilla</name>
    <dbReference type="NCBI Taxonomy" id="46177"/>
    <lineage>
        <taxon>Bacteria</taxon>
        <taxon>Bacillati</taxon>
        <taxon>Actinomycetota</taxon>
        <taxon>Actinomycetes</taxon>
        <taxon>Streptosporangiales</taxon>
        <taxon>Streptosporangiaceae</taxon>
        <taxon>Nonomuraea</taxon>
    </lineage>
</organism>
<protein>
    <submittedName>
        <fullName evidence="2">Uncharacterized protein</fullName>
    </submittedName>
</protein>
<evidence type="ECO:0000313" key="2">
    <source>
        <dbReference type="EMBL" id="SEN12183.1"/>
    </source>
</evidence>
<dbReference type="EMBL" id="FOBF01000022">
    <property type="protein sequence ID" value="SEN12183.1"/>
    <property type="molecule type" value="Genomic_DNA"/>
</dbReference>
<dbReference type="Proteomes" id="UP000198953">
    <property type="component" value="Unassembled WGS sequence"/>
</dbReference>
<evidence type="ECO:0000313" key="3">
    <source>
        <dbReference type="Proteomes" id="UP000198953"/>
    </source>
</evidence>
<keyword evidence="1" id="KW-0812">Transmembrane</keyword>
<keyword evidence="1" id="KW-1133">Transmembrane helix</keyword>
<accession>A0A1H8DYA3</accession>
<feature type="transmembrane region" description="Helical" evidence="1">
    <location>
        <begin position="29"/>
        <end position="50"/>
    </location>
</feature>
<proteinExistence type="predicted"/>
<keyword evidence="3" id="KW-1185">Reference proteome</keyword>
<sequence>MDRWPNLLIRETARTVRGALGSWPRTVRFCLMMAVMALVLVSAAFTLSHLTP</sequence>
<evidence type="ECO:0000256" key="1">
    <source>
        <dbReference type="SAM" id="Phobius"/>
    </source>
</evidence>
<reference evidence="2 3" key="1">
    <citation type="submission" date="2016-10" db="EMBL/GenBank/DDBJ databases">
        <authorList>
            <person name="de Groot N.N."/>
        </authorList>
    </citation>
    <scope>NUCLEOTIDE SEQUENCE [LARGE SCALE GENOMIC DNA]</scope>
    <source>
        <strain evidence="2 3">DSM 43357</strain>
    </source>
</reference>
<gene>
    <name evidence="2" type="ORF">SAMN05660976_06845</name>
</gene>
<name>A0A1H8DYA3_9ACTN</name>